<dbReference type="RefSeq" id="WP_146958411.1">
    <property type="nucleotide sequence ID" value="NZ_CP042467.1"/>
</dbReference>
<dbReference type="KEGG" id="bbae:FRD01_05580"/>
<dbReference type="AlphaFoldDB" id="A0A5B8XSW0"/>
<keyword evidence="2" id="KW-1185">Reference proteome</keyword>
<sequence length="293" mass="33341">MPLLVKARTQWTIAPSPNKKTVAFFTTKPEGKKAEKAKTLGVPVITEDEARDVIGPPLKGYRERIEHFVSQRPDYYVDHVFKMGDPVSDAVIARIEKRVGFEVPEAARNLFAELNGLQWFWTYRMDVPPMEGLDWTQTGEFSSEFWRDVKAPDNNFNLGLVCIPDVETIFFSDWHLGANPKDVVGRKVKLGKRKVDAPSFYSNLFGFDFFDTFYPCGLWADPETKDFYIVYGDDHGASWECEPVPLEGYMEALISTDGTDRLVMSGGTKLNGSPYKLLMMSIRWNEVIKARKG</sequence>
<dbReference type="EMBL" id="CP042467">
    <property type="protein sequence ID" value="QED26726.1"/>
    <property type="molecule type" value="Genomic_DNA"/>
</dbReference>
<organism evidence="1 2">
    <name type="scientific">Microvenator marinus</name>
    <dbReference type="NCBI Taxonomy" id="2600177"/>
    <lineage>
        <taxon>Bacteria</taxon>
        <taxon>Deltaproteobacteria</taxon>
        <taxon>Bradymonadales</taxon>
        <taxon>Microvenatoraceae</taxon>
        <taxon>Microvenator</taxon>
    </lineage>
</organism>
<dbReference type="Proteomes" id="UP000321595">
    <property type="component" value="Chromosome"/>
</dbReference>
<name>A0A5B8XSW0_9DELT</name>
<gene>
    <name evidence="1" type="ORF">FRD01_05580</name>
</gene>
<evidence type="ECO:0000313" key="1">
    <source>
        <dbReference type="EMBL" id="QED26726.1"/>
    </source>
</evidence>
<evidence type="ECO:0000313" key="2">
    <source>
        <dbReference type="Proteomes" id="UP000321595"/>
    </source>
</evidence>
<proteinExistence type="predicted"/>
<reference evidence="1 2" key="1">
    <citation type="submission" date="2019-08" db="EMBL/GenBank/DDBJ databases">
        <authorList>
            <person name="Liang Q."/>
        </authorList>
    </citation>
    <scope>NUCLEOTIDE SEQUENCE [LARGE SCALE GENOMIC DNA]</scope>
    <source>
        <strain evidence="1 2">V1718</strain>
    </source>
</reference>
<protein>
    <submittedName>
        <fullName evidence="1">Uncharacterized protein</fullName>
    </submittedName>
</protein>
<accession>A0A5B8XSW0</accession>